<dbReference type="GO" id="GO:0043130">
    <property type="term" value="F:ubiquitin binding"/>
    <property type="evidence" value="ECO:0007669"/>
    <property type="project" value="UniProtKB-UniRule"/>
</dbReference>
<dbReference type="InterPro" id="IPR036388">
    <property type="entry name" value="WH-like_DNA-bd_sf"/>
</dbReference>
<keyword evidence="8" id="KW-0175">Coiled coil</keyword>
<dbReference type="GeneID" id="72062057"/>
<sequence>MFLKHIDLTTALRPSYLPDEVLLFVQDNVGLYEGKYKLPNQQNGQVYLTSHRICYVDKLEPRANSVALELKEIDRYEFYAGFLKSSPKVTIVPKPSKRSSLHGRAVSNVALPSRTDSTSPARRDSAYRPPSEPPPLTTATWVCTICSFSNPIPVNFDPQAANAHTPLPPCLACGIKPTLSHVLKAAITNASNRPTSTPSMQSSTALALRPILADSVLQPTLNNGLPSSTEAAARPGTESGASFQCPRCTFSNHPSLLACEMCGASLVSRNVSSLPAGQHTDEIRTQSPGPVLDPKGRNGPGGIDVSDSVKISLRGGGEKIFHERLKGAMTQRKWLLQNAPPAPRGSRMVNEPLGNGSGHGQPSARTKTAGIAGLEQLGLNMRKNNELLIGSAFEDLEALMASAKEVIALAERFARQNGANGDVSAKENAILAESASQLGLITTKDIVGGGGSESLYLSELARNMAEFLADDSRGVLKKAGGIITLVDLWAMFNRARGGVELVSPMDFEKAARLWESLKLPVRLRTFRSGVMVVQGRDRTDQTTIRALLSWLQDLHEFPPERDVLWDWRAFGRGVTAQETAERFGWSIGVAEEELLMAEEQGALCREEGIEGLKFWKNYIDTGDVRPPKSQQQMDAEAVIRSLKESGFI</sequence>
<keyword evidence="5" id="KW-0863">Zinc-finger</keyword>
<evidence type="ECO:0000313" key="12">
    <source>
        <dbReference type="EMBL" id="UNI13336.1"/>
    </source>
</evidence>
<accession>A0A9Q8Q6D1</accession>
<dbReference type="Gene3D" id="6.10.140.260">
    <property type="match status" value="1"/>
</dbReference>
<keyword evidence="3" id="KW-0479">Metal-binding</keyword>
<dbReference type="Pfam" id="PF11605">
    <property type="entry name" value="Vps36_ESCRT-II"/>
    <property type="match status" value="1"/>
</dbReference>
<dbReference type="SUPFAM" id="SSF46785">
    <property type="entry name" value="Winged helix' DNA-binding domain"/>
    <property type="match status" value="1"/>
</dbReference>
<dbReference type="GO" id="GO:0032266">
    <property type="term" value="F:phosphatidylinositol-3-phosphate binding"/>
    <property type="evidence" value="ECO:0007669"/>
    <property type="project" value="UniProtKB-UniRule"/>
</dbReference>
<evidence type="ECO:0000256" key="1">
    <source>
        <dbReference type="ARBA" id="ARBA00009697"/>
    </source>
</evidence>
<keyword evidence="9" id="KW-0963">Cytoplasm</keyword>
<dbReference type="InterPro" id="IPR040608">
    <property type="entry name" value="Snf8/Vps36"/>
</dbReference>
<dbReference type="InterPro" id="IPR036443">
    <property type="entry name" value="Znf_RanBP2_sf"/>
</dbReference>
<feature type="region of interest" description="Disordered" evidence="10">
    <location>
        <begin position="276"/>
        <end position="306"/>
    </location>
</feature>
<protein>
    <recommendedName>
        <fullName evidence="9">Vacuolar protein-sorting-associated protein 36</fullName>
    </recommendedName>
    <alternativeName>
        <fullName evidence="9">ESCRT-II complex subunit VPS36</fullName>
    </alternativeName>
</protein>
<dbReference type="KEGG" id="ptkz:JDV02_000090"/>
<feature type="region of interest" description="Disordered" evidence="10">
    <location>
        <begin position="94"/>
        <end position="134"/>
    </location>
</feature>
<dbReference type="SUPFAM" id="SSF50729">
    <property type="entry name" value="PH domain-like"/>
    <property type="match status" value="1"/>
</dbReference>
<keyword evidence="7 9" id="KW-0653">Protein transport</keyword>
<keyword evidence="2 9" id="KW-0813">Transport</keyword>
<evidence type="ECO:0000256" key="5">
    <source>
        <dbReference type="ARBA" id="ARBA00022771"/>
    </source>
</evidence>
<evidence type="ECO:0000256" key="9">
    <source>
        <dbReference type="RuleBase" id="RU367095"/>
    </source>
</evidence>
<dbReference type="SMART" id="SM00547">
    <property type="entry name" value="ZnF_RBZ"/>
    <property type="match status" value="1"/>
</dbReference>
<dbReference type="InterPro" id="IPR031558">
    <property type="entry name" value="Vps36-NZF-N"/>
</dbReference>
<feature type="domain" description="GLUE N-terminal" evidence="11">
    <location>
        <begin position="6"/>
        <end position="341"/>
    </location>
</feature>
<dbReference type="SUPFAM" id="SSF90209">
    <property type="entry name" value="Ran binding protein zinc finger-like"/>
    <property type="match status" value="2"/>
</dbReference>
<dbReference type="Pfam" id="PF04157">
    <property type="entry name" value="EAP30"/>
    <property type="match status" value="1"/>
</dbReference>
<evidence type="ECO:0000256" key="8">
    <source>
        <dbReference type="ARBA" id="ARBA00023054"/>
    </source>
</evidence>
<evidence type="ECO:0000256" key="10">
    <source>
        <dbReference type="SAM" id="MobiDB-lite"/>
    </source>
</evidence>
<dbReference type="InterPro" id="IPR011993">
    <property type="entry name" value="PH-like_dom_sf"/>
</dbReference>
<dbReference type="FunFam" id="1.10.10.10:FF:000165">
    <property type="entry name" value="Vacuolar protein sorting protein (Vps36)"/>
    <property type="match status" value="1"/>
</dbReference>
<feature type="compositionally biased region" description="Polar residues" evidence="10">
    <location>
        <begin position="219"/>
        <end position="230"/>
    </location>
</feature>
<dbReference type="InterPro" id="IPR037855">
    <property type="entry name" value="Vps36"/>
</dbReference>
<dbReference type="PANTHER" id="PTHR13128">
    <property type="entry name" value="VACUOLAR PROTEIN-SORTING-ASSOCIATED PROTEIN 36"/>
    <property type="match status" value="1"/>
</dbReference>
<organism evidence="12 13">
    <name type="scientific">Purpureocillium takamizusanense</name>
    <dbReference type="NCBI Taxonomy" id="2060973"/>
    <lineage>
        <taxon>Eukaryota</taxon>
        <taxon>Fungi</taxon>
        <taxon>Dikarya</taxon>
        <taxon>Ascomycota</taxon>
        <taxon>Pezizomycotina</taxon>
        <taxon>Sordariomycetes</taxon>
        <taxon>Hypocreomycetidae</taxon>
        <taxon>Hypocreales</taxon>
        <taxon>Ophiocordycipitaceae</taxon>
        <taxon>Purpureocillium</taxon>
    </lineage>
</organism>
<evidence type="ECO:0000259" key="11">
    <source>
        <dbReference type="PROSITE" id="PS51495"/>
    </source>
</evidence>
<dbReference type="Pfam" id="PF16988">
    <property type="entry name" value="Vps36-NZF-N"/>
    <property type="match status" value="1"/>
</dbReference>
<evidence type="ECO:0000256" key="2">
    <source>
        <dbReference type="ARBA" id="ARBA00022448"/>
    </source>
</evidence>
<comment type="similarity">
    <text evidence="1 9">Belongs to the VPS36 family.</text>
</comment>
<dbReference type="InterPro" id="IPR036390">
    <property type="entry name" value="WH_DNA-bd_sf"/>
</dbReference>
<dbReference type="InterPro" id="IPR021648">
    <property type="entry name" value="GLUE_dom"/>
</dbReference>
<dbReference type="PROSITE" id="PS51495">
    <property type="entry name" value="GLUE"/>
    <property type="match status" value="1"/>
</dbReference>
<keyword evidence="6" id="KW-0862">Zinc</keyword>
<dbReference type="Gene3D" id="2.30.30.380">
    <property type="entry name" value="Zn-finger domain of Sec23/24"/>
    <property type="match status" value="2"/>
</dbReference>
<dbReference type="GO" id="GO:0000814">
    <property type="term" value="C:ESCRT II complex"/>
    <property type="evidence" value="ECO:0007669"/>
    <property type="project" value="UniProtKB-UniRule"/>
</dbReference>
<comment type="subunit">
    <text evidence="9">Component of the endosomal sorting complex required for transport II (ESCRT-II).</text>
</comment>
<dbReference type="Gene3D" id="2.30.29.30">
    <property type="entry name" value="Pleckstrin-homology domain (PH domain)/Phosphotyrosine-binding domain (PTB)"/>
    <property type="match status" value="1"/>
</dbReference>
<dbReference type="GO" id="GO:0016787">
    <property type="term" value="F:hydrolase activity"/>
    <property type="evidence" value="ECO:0007669"/>
    <property type="project" value="UniProtKB-KW"/>
</dbReference>
<comment type="function">
    <text evidence="9">Component of the ESCRT-II complex (endosomal sorting complex required for transport II), which is required for multivesicular body (MVB) formation and sorting of endosomal cargo proteins into MVBs.</text>
</comment>
<dbReference type="GO" id="GO:0031902">
    <property type="term" value="C:late endosome membrane"/>
    <property type="evidence" value="ECO:0007669"/>
    <property type="project" value="UniProtKB-UniRule"/>
</dbReference>
<dbReference type="GO" id="GO:0043328">
    <property type="term" value="P:protein transport to vacuole involved in ubiquitin-dependent protein catabolic process via the multivesicular body sorting pathway"/>
    <property type="evidence" value="ECO:0007669"/>
    <property type="project" value="UniProtKB-UniRule"/>
</dbReference>
<dbReference type="GO" id="GO:0008270">
    <property type="term" value="F:zinc ion binding"/>
    <property type="evidence" value="ECO:0007669"/>
    <property type="project" value="UniProtKB-KW"/>
</dbReference>
<evidence type="ECO:0000256" key="3">
    <source>
        <dbReference type="ARBA" id="ARBA00022723"/>
    </source>
</evidence>
<dbReference type="EMBL" id="CP086354">
    <property type="protein sequence ID" value="UNI13336.1"/>
    <property type="molecule type" value="Genomic_DNA"/>
</dbReference>
<dbReference type="AlphaFoldDB" id="A0A9Q8Q6D1"/>
<evidence type="ECO:0000256" key="6">
    <source>
        <dbReference type="ARBA" id="ARBA00022833"/>
    </source>
</evidence>
<dbReference type="Gene3D" id="1.10.10.10">
    <property type="entry name" value="Winged helix-like DNA-binding domain superfamily/Winged helix DNA-binding domain"/>
    <property type="match status" value="2"/>
</dbReference>
<dbReference type="FunFam" id="1.10.10.10:FF:000527">
    <property type="entry name" value="Vacuolar protein sorting protein (Vps36), putative"/>
    <property type="match status" value="1"/>
</dbReference>
<gene>
    <name evidence="12" type="primary">VPS36</name>
    <name evidence="12" type="ORF">JDV02_000090</name>
</gene>
<keyword evidence="13" id="KW-1185">Reference proteome</keyword>
<keyword evidence="12" id="KW-0378">Hydrolase</keyword>
<evidence type="ECO:0000256" key="4">
    <source>
        <dbReference type="ARBA" id="ARBA00022753"/>
    </source>
</evidence>
<evidence type="ECO:0000256" key="7">
    <source>
        <dbReference type="ARBA" id="ARBA00022927"/>
    </source>
</evidence>
<dbReference type="OrthoDB" id="271448at2759"/>
<name>A0A9Q8Q6D1_9HYPO</name>
<dbReference type="PANTHER" id="PTHR13128:SF12">
    <property type="entry name" value="VACUOLAR PROTEIN-SORTING-ASSOCIATED PROTEIN 36"/>
    <property type="match status" value="1"/>
</dbReference>
<proteinExistence type="inferred from homology"/>
<evidence type="ECO:0000313" key="13">
    <source>
        <dbReference type="Proteomes" id="UP000829364"/>
    </source>
</evidence>
<dbReference type="InterPro" id="IPR001876">
    <property type="entry name" value="Znf_RanBP2"/>
</dbReference>
<dbReference type="RefSeq" id="XP_047836817.1">
    <property type="nucleotide sequence ID" value="XM_047980859.1"/>
</dbReference>
<keyword evidence="4 9" id="KW-0967">Endosome</keyword>
<dbReference type="Proteomes" id="UP000829364">
    <property type="component" value="Chromosome 1"/>
</dbReference>
<comment type="subcellular location">
    <subcellularLocation>
        <location evidence="9">Cytoplasm</location>
    </subcellularLocation>
    <subcellularLocation>
        <location evidence="9">Endosome</location>
    </subcellularLocation>
</comment>
<feature type="region of interest" description="Disordered" evidence="10">
    <location>
        <begin position="219"/>
        <end position="238"/>
    </location>
</feature>
<reference evidence="12" key="1">
    <citation type="submission" date="2021-11" db="EMBL/GenBank/DDBJ databases">
        <title>Purpureocillium_takamizusanense_genome.</title>
        <authorList>
            <person name="Nguyen N.-H."/>
        </authorList>
    </citation>
    <scope>NUCLEOTIDE SEQUENCE</scope>
    <source>
        <strain evidence="12">PT3</strain>
    </source>
</reference>